<dbReference type="Pfam" id="PF02687">
    <property type="entry name" value="FtsX"/>
    <property type="match status" value="1"/>
</dbReference>
<dbReference type="InterPro" id="IPR003838">
    <property type="entry name" value="ABC3_permease_C"/>
</dbReference>
<evidence type="ECO:0000256" key="7">
    <source>
        <dbReference type="SAM" id="Phobius"/>
    </source>
</evidence>
<evidence type="ECO:0000259" key="8">
    <source>
        <dbReference type="Pfam" id="PF02687"/>
    </source>
</evidence>
<accession>A0A7W7RMQ2</accession>
<dbReference type="AlphaFoldDB" id="A0A7W7RMQ2"/>
<gene>
    <name evidence="9" type="ORF">F4561_005696</name>
</gene>
<comment type="similarity">
    <text evidence="6">Belongs to the ABC-4 integral membrane protein family.</text>
</comment>
<sequence>MIAAYVAISVVNTLVMATGERTREFALLRMVGTTRRQLLSMLRWEALFIGGLALVVGGIGVLVALVPFSMVMAGTPVPYVPPLVGLGLVAVTMLIAQLAMLVPARIALRTPPAEALTKPM</sequence>
<evidence type="ECO:0000256" key="2">
    <source>
        <dbReference type="ARBA" id="ARBA00022475"/>
    </source>
</evidence>
<reference evidence="9 10" key="1">
    <citation type="submission" date="2020-08" db="EMBL/GenBank/DDBJ databases">
        <title>Sequencing the genomes of 1000 actinobacteria strains.</title>
        <authorList>
            <person name="Klenk H.-P."/>
        </authorList>
    </citation>
    <scope>NUCLEOTIDE SEQUENCE [LARGE SCALE GENOMIC DNA]</scope>
    <source>
        <strain evidence="9 10">DSM 102030</strain>
    </source>
</reference>
<dbReference type="GO" id="GO:0022857">
    <property type="term" value="F:transmembrane transporter activity"/>
    <property type="evidence" value="ECO:0007669"/>
    <property type="project" value="TreeGrafter"/>
</dbReference>
<evidence type="ECO:0000256" key="6">
    <source>
        <dbReference type="ARBA" id="ARBA00038076"/>
    </source>
</evidence>
<feature type="transmembrane region" description="Helical" evidence="7">
    <location>
        <begin position="46"/>
        <end position="73"/>
    </location>
</feature>
<keyword evidence="4 7" id="KW-1133">Transmembrane helix</keyword>
<dbReference type="PANTHER" id="PTHR30572:SF4">
    <property type="entry name" value="ABC TRANSPORTER PERMEASE YTRF"/>
    <property type="match status" value="1"/>
</dbReference>
<evidence type="ECO:0000313" key="10">
    <source>
        <dbReference type="Proteomes" id="UP000523007"/>
    </source>
</evidence>
<dbReference type="EMBL" id="JACHJT010000002">
    <property type="protein sequence ID" value="MBB4934802.1"/>
    <property type="molecule type" value="Genomic_DNA"/>
</dbReference>
<evidence type="ECO:0000313" key="9">
    <source>
        <dbReference type="EMBL" id="MBB4934802.1"/>
    </source>
</evidence>
<dbReference type="Proteomes" id="UP000523007">
    <property type="component" value="Unassembled WGS sequence"/>
</dbReference>
<dbReference type="PANTHER" id="PTHR30572">
    <property type="entry name" value="MEMBRANE COMPONENT OF TRANSPORTER-RELATED"/>
    <property type="match status" value="1"/>
</dbReference>
<keyword evidence="2" id="KW-1003">Cell membrane</keyword>
<feature type="transmembrane region" description="Helical" evidence="7">
    <location>
        <begin position="79"/>
        <end position="102"/>
    </location>
</feature>
<proteinExistence type="inferred from homology"/>
<dbReference type="InterPro" id="IPR050250">
    <property type="entry name" value="Macrolide_Exporter_MacB"/>
</dbReference>
<evidence type="ECO:0000256" key="5">
    <source>
        <dbReference type="ARBA" id="ARBA00023136"/>
    </source>
</evidence>
<organism evidence="9 10">
    <name type="scientific">Lipingzhangella halophila</name>
    <dbReference type="NCBI Taxonomy" id="1783352"/>
    <lineage>
        <taxon>Bacteria</taxon>
        <taxon>Bacillati</taxon>
        <taxon>Actinomycetota</taxon>
        <taxon>Actinomycetes</taxon>
        <taxon>Streptosporangiales</taxon>
        <taxon>Nocardiopsidaceae</taxon>
        <taxon>Lipingzhangella</taxon>
    </lineage>
</organism>
<keyword evidence="5 7" id="KW-0472">Membrane</keyword>
<protein>
    <submittedName>
        <fullName evidence="9">ABC-type antimicrobial peptide transport system permease subunit</fullName>
    </submittedName>
</protein>
<comment type="caution">
    <text evidence="9">The sequence shown here is derived from an EMBL/GenBank/DDBJ whole genome shotgun (WGS) entry which is preliminary data.</text>
</comment>
<keyword evidence="10" id="KW-1185">Reference proteome</keyword>
<evidence type="ECO:0000256" key="1">
    <source>
        <dbReference type="ARBA" id="ARBA00004651"/>
    </source>
</evidence>
<dbReference type="RefSeq" id="WP_184584436.1">
    <property type="nucleotide sequence ID" value="NZ_JACHJT010000002.1"/>
</dbReference>
<keyword evidence="3 7" id="KW-0812">Transmembrane</keyword>
<name>A0A7W7RMQ2_9ACTN</name>
<dbReference type="GO" id="GO:0005886">
    <property type="term" value="C:plasma membrane"/>
    <property type="evidence" value="ECO:0007669"/>
    <property type="project" value="UniProtKB-SubCell"/>
</dbReference>
<evidence type="ECO:0000256" key="4">
    <source>
        <dbReference type="ARBA" id="ARBA00022989"/>
    </source>
</evidence>
<comment type="subcellular location">
    <subcellularLocation>
        <location evidence="1">Cell membrane</location>
        <topology evidence="1">Multi-pass membrane protein</topology>
    </subcellularLocation>
</comment>
<evidence type="ECO:0000256" key="3">
    <source>
        <dbReference type="ARBA" id="ARBA00022692"/>
    </source>
</evidence>
<feature type="domain" description="ABC3 transporter permease C-terminal" evidence="8">
    <location>
        <begin position="2"/>
        <end position="112"/>
    </location>
</feature>